<protein>
    <recommendedName>
        <fullName evidence="1">DUF1835 domain-containing protein</fullName>
    </recommendedName>
</protein>
<comment type="caution">
    <text evidence="2">The sequence shown here is derived from an EMBL/GenBank/DDBJ whole genome shotgun (WGS) entry which is preliminary data.</text>
</comment>
<evidence type="ECO:0000313" key="2">
    <source>
        <dbReference type="EMBL" id="MET3617553.1"/>
    </source>
</evidence>
<feature type="domain" description="DUF1835" evidence="1">
    <location>
        <begin position="6"/>
        <end position="109"/>
    </location>
</feature>
<evidence type="ECO:0000313" key="3">
    <source>
        <dbReference type="Proteomes" id="UP001549162"/>
    </source>
</evidence>
<dbReference type="Proteomes" id="UP001549162">
    <property type="component" value="Unassembled WGS sequence"/>
</dbReference>
<evidence type="ECO:0000259" key="1">
    <source>
        <dbReference type="Pfam" id="PF08874"/>
    </source>
</evidence>
<gene>
    <name evidence="2" type="ORF">ABID14_001187</name>
</gene>
<dbReference type="Pfam" id="PF08874">
    <property type="entry name" value="DUF1835"/>
    <property type="match status" value="1"/>
</dbReference>
<proteinExistence type="predicted"/>
<organism evidence="2 3">
    <name type="scientific">Peptoniphilus olsenii</name>
    <dbReference type="NCBI Taxonomy" id="411570"/>
    <lineage>
        <taxon>Bacteria</taxon>
        <taxon>Bacillati</taxon>
        <taxon>Bacillota</taxon>
        <taxon>Tissierellia</taxon>
        <taxon>Tissierellales</taxon>
        <taxon>Peptoniphilaceae</taxon>
        <taxon>Peptoniphilus</taxon>
    </lineage>
</organism>
<sequence length="235" mass="27659">MNICFSDSLKEVLIDFNKELSVLSIPMIFDIGNLKELEKLEIPKYLGYPDIILIKIRNSLKKINKIIENSIFENFVVWYSEDSNEYCGMLYFFHKIREIKSKNIYIINCSQKLYLNNSLVYIKNTSEIRKEFIPLITKEVRKISYTDKQNYINEFEFNFALSGSIRIYNNDKIMTVAYLELSRLVYNNLELGSSVDYNISLIVDRFSFSYNIVTYIIKCLLDSKNIKIENGVIIS</sequence>
<dbReference type="InterPro" id="IPR014973">
    <property type="entry name" value="DUF1835"/>
</dbReference>
<dbReference type="EMBL" id="JBEPMA010000006">
    <property type="protein sequence ID" value="MET3617553.1"/>
    <property type="molecule type" value="Genomic_DNA"/>
</dbReference>
<keyword evidence="3" id="KW-1185">Reference proteome</keyword>
<accession>A0ABV2JAC6</accession>
<reference evidence="2 3" key="1">
    <citation type="submission" date="2024-06" db="EMBL/GenBank/DDBJ databases">
        <title>Genomic Encyclopedia of Type Strains, Phase IV (KMG-IV): sequencing the most valuable type-strain genomes for metagenomic binning, comparative biology and taxonomic classification.</title>
        <authorList>
            <person name="Goeker M."/>
        </authorList>
    </citation>
    <scope>NUCLEOTIDE SEQUENCE [LARGE SCALE GENOMIC DNA]</scope>
    <source>
        <strain evidence="2 3">DSM 21460</strain>
    </source>
</reference>
<name>A0ABV2JAC6_9FIRM</name>